<gene>
    <name evidence="1" type="ORF">Pro02_16250</name>
</gene>
<proteinExistence type="predicted"/>
<protein>
    <submittedName>
        <fullName evidence="1">Uncharacterized protein</fullName>
    </submittedName>
</protein>
<dbReference type="EMBL" id="BOOI01000012">
    <property type="protein sequence ID" value="GIH83217.1"/>
    <property type="molecule type" value="Genomic_DNA"/>
</dbReference>
<dbReference type="Proteomes" id="UP000655044">
    <property type="component" value="Unassembled WGS sequence"/>
</dbReference>
<keyword evidence="2" id="KW-1185">Reference proteome</keyword>
<evidence type="ECO:0000313" key="2">
    <source>
        <dbReference type="Proteomes" id="UP000655044"/>
    </source>
</evidence>
<sequence>MGYRPMTLSDLAARLTADTGDKIRWKLVWEFLEEYRWEPPEVQPSLLQAEPESVGQASVYISGKAPESYEAGLYLRGSVMWLKLLTSTT</sequence>
<evidence type="ECO:0000313" key="1">
    <source>
        <dbReference type="EMBL" id="GIH83217.1"/>
    </source>
</evidence>
<comment type="caution">
    <text evidence="1">The sequence shown here is derived from an EMBL/GenBank/DDBJ whole genome shotgun (WGS) entry which is preliminary data.</text>
</comment>
<reference evidence="1" key="1">
    <citation type="submission" date="2021-01" db="EMBL/GenBank/DDBJ databases">
        <title>Whole genome shotgun sequence of Planobispora rosea NBRC 15558.</title>
        <authorList>
            <person name="Komaki H."/>
            <person name="Tamura T."/>
        </authorList>
    </citation>
    <scope>NUCLEOTIDE SEQUENCE</scope>
    <source>
        <strain evidence="1">NBRC 15558</strain>
    </source>
</reference>
<name>A0A8J3S001_PLARO</name>
<dbReference type="AlphaFoldDB" id="A0A8J3S001"/>
<organism evidence="1 2">
    <name type="scientific">Planobispora rosea</name>
    <dbReference type="NCBI Taxonomy" id="35762"/>
    <lineage>
        <taxon>Bacteria</taxon>
        <taxon>Bacillati</taxon>
        <taxon>Actinomycetota</taxon>
        <taxon>Actinomycetes</taxon>
        <taxon>Streptosporangiales</taxon>
        <taxon>Streptosporangiaceae</taxon>
        <taxon>Planobispora</taxon>
    </lineage>
</organism>
<accession>A0A8J3S001</accession>